<dbReference type="EMBL" id="FQVL01000010">
    <property type="protein sequence ID" value="SHF20057.1"/>
    <property type="molecule type" value="Genomic_DNA"/>
</dbReference>
<proteinExistence type="predicted"/>
<dbReference type="AlphaFoldDB" id="A0A1M4ZQH7"/>
<keyword evidence="4" id="KW-1185">Reference proteome</keyword>
<evidence type="ECO:0000256" key="2">
    <source>
        <dbReference type="SAM" id="SignalP"/>
    </source>
</evidence>
<dbReference type="Proteomes" id="UP000184476">
    <property type="component" value="Unassembled WGS sequence"/>
</dbReference>
<sequence length="59" mass="6472">MRKMILFSTFMLTLILLSLTAFTNTKVNILDTNQSAKNKPDNQSHEEYLAGGLLGGGGR</sequence>
<keyword evidence="2" id="KW-0732">Signal</keyword>
<reference evidence="3 4" key="1">
    <citation type="submission" date="2016-11" db="EMBL/GenBank/DDBJ databases">
        <authorList>
            <person name="Jaros S."/>
            <person name="Januszkiewicz K."/>
            <person name="Wedrychowicz H."/>
        </authorList>
    </citation>
    <scope>NUCLEOTIDE SEQUENCE [LARGE SCALE GENOMIC DNA]</scope>
    <source>
        <strain evidence="3 4">DSM 44666</strain>
    </source>
</reference>
<gene>
    <name evidence="3" type="ORF">SAMN05444392_11046</name>
</gene>
<dbReference type="RefSeq" id="WP_073155961.1">
    <property type="nucleotide sequence ID" value="NZ_FQVL01000010.1"/>
</dbReference>
<protein>
    <submittedName>
        <fullName evidence="3">Uncharacterized protein</fullName>
    </submittedName>
</protein>
<accession>A0A1M4ZQH7</accession>
<feature type="compositionally biased region" description="Basic and acidic residues" evidence="1">
    <location>
        <begin position="38"/>
        <end position="48"/>
    </location>
</feature>
<organism evidence="3 4">
    <name type="scientific">Seinonella peptonophila</name>
    <dbReference type="NCBI Taxonomy" id="112248"/>
    <lineage>
        <taxon>Bacteria</taxon>
        <taxon>Bacillati</taxon>
        <taxon>Bacillota</taxon>
        <taxon>Bacilli</taxon>
        <taxon>Bacillales</taxon>
        <taxon>Thermoactinomycetaceae</taxon>
        <taxon>Seinonella</taxon>
    </lineage>
</organism>
<feature type="region of interest" description="Disordered" evidence="1">
    <location>
        <begin position="34"/>
        <end position="59"/>
    </location>
</feature>
<name>A0A1M4ZQH7_9BACL</name>
<evidence type="ECO:0000256" key="1">
    <source>
        <dbReference type="SAM" id="MobiDB-lite"/>
    </source>
</evidence>
<feature type="chain" id="PRO_5012318905" evidence="2">
    <location>
        <begin position="24"/>
        <end position="59"/>
    </location>
</feature>
<evidence type="ECO:0000313" key="3">
    <source>
        <dbReference type="EMBL" id="SHF20057.1"/>
    </source>
</evidence>
<evidence type="ECO:0000313" key="4">
    <source>
        <dbReference type="Proteomes" id="UP000184476"/>
    </source>
</evidence>
<feature type="signal peptide" evidence="2">
    <location>
        <begin position="1"/>
        <end position="23"/>
    </location>
</feature>